<keyword evidence="3" id="KW-0413">Isomerase</keyword>
<sequence length="343" mass="37956">MIADTDTSEKAEQQLPYATGRNRFFIVGGAGFIGSHLADRLMKDERALHVTLFDNFSSGREWHIQKHLAHGEKRFRLTQGDVLDLDRLIQAMSEHDVVVHLASNPDISRAVEEPEIDFHQGTVLTNNVLEAMRRAGVPHLLYASGSGVYGEAGDSAIQEEFGPLKPISTYGASKLAGEALIASYCSMFGISASVFRFGNVVGARQTHGVGFDFLRKLRSDPARLRILGDGRQSKSYIHISDVIEAILLVCERSRENYEVFNVATNETVTVTEIAELAVEALGLREHPQFVYTGGSRGWKGDVPNVRLDTTRIRALGWKPAFNCLEAIQRSLEEMVADERVLVS</sequence>
<evidence type="ECO:0000313" key="4">
    <source>
        <dbReference type="Proteomes" id="UP000538666"/>
    </source>
</evidence>
<keyword evidence="4" id="KW-1185">Reference proteome</keyword>
<reference evidence="3 4" key="1">
    <citation type="submission" date="2020-08" db="EMBL/GenBank/DDBJ databases">
        <title>Genomic Encyclopedia of Type Strains, Phase IV (KMG-IV): sequencing the most valuable type-strain genomes for metagenomic binning, comparative biology and taxonomic classification.</title>
        <authorList>
            <person name="Goeker M."/>
        </authorList>
    </citation>
    <scope>NUCLEOTIDE SEQUENCE [LARGE SCALE GENOMIC DNA]</scope>
    <source>
        <strain evidence="3 4">DSM 103733</strain>
    </source>
</reference>
<dbReference type="EC" id="5.1.3.2" evidence="3"/>
<dbReference type="GO" id="GO:0003978">
    <property type="term" value="F:UDP-glucose 4-epimerase activity"/>
    <property type="evidence" value="ECO:0007669"/>
    <property type="project" value="UniProtKB-EC"/>
</dbReference>
<dbReference type="AlphaFoldDB" id="A0A841JYV5"/>
<dbReference type="Gene3D" id="3.90.25.10">
    <property type="entry name" value="UDP-galactose 4-epimerase, domain 1"/>
    <property type="match status" value="1"/>
</dbReference>
<dbReference type="Gene3D" id="3.40.50.720">
    <property type="entry name" value="NAD(P)-binding Rossmann-like Domain"/>
    <property type="match status" value="1"/>
</dbReference>
<dbReference type="InterPro" id="IPR036291">
    <property type="entry name" value="NAD(P)-bd_dom_sf"/>
</dbReference>
<evidence type="ECO:0000259" key="2">
    <source>
        <dbReference type="Pfam" id="PF01370"/>
    </source>
</evidence>
<evidence type="ECO:0000313" key="3">
    <source>
        <dbReference type="EMBL" id="MBB6144899.1"/>
    </source>
</evidence>
<comment type="similarity">
    <text evidence="1">Belongs to the NAD(P)-dependent epimerase/dehydratase family.</text>
</comment>
<dbReference type="SUPFAM" id="SSF51735">
    <property type="entry name" value="NAD(P)-binding Rossmann-fold domains"/>
    <property type="match status" value="1"/>
</dbReference>
<comment type="caution">
    <text evidence="3">The sequence shown here is derived from an EMBL/GenBank/DDBJ whole genome shotgun (WGS) entry which is preliminary data.</text>
</comment>
<name>A0A841JYV5_9BACT</name>
<dbReference type="Proteomes" id="UP000538666">
    <property type="component" value="Unassembled WGS sequence"/>
</dbReference>
<dbReference type="InterPro" id="IPR001509">
    <property type="entry name" value="Epimerase_deHydtase"/>
</dbReference>
<gene>
    <name evidence="3" type="ORF">HNQ77_002855</name>
</gene>
<dbReference type="RefSeq" id="WP_231581284.1">
    <property type="nucleotide sequence ID" value="NZ_JACHEK010000005.1"/>
</dbReference>
<evidence type="ECO:0000256" key="1">
    <source>
        <dbReference type="ARBA" id="ARBA00007637"/>
    </source>
</evidence>
<proteinExistence type="inferred from homology"/>
<protein>
    <submittedName>
        <fullName evidence="3">UDP-glucose 4-epimerase</fullName>
        <ecNumber evidence="3">5.1.3.2</ecNumber>
    </submittedName>
</protein>
<organism evidence="3 4">
    <name type="scientific">Silvibacterium bohemicum</name>
    <dbReference type="NCBI Taxonomy" id="1577686"/>
    <lineage>
        <taxon>Bacteria</taxon>
        <taxon>Pseudomonadati</taxon>
        <taxon>Acidobacteriota</taxon>
        <taxon>Terriglobia</taxon>
        <taxon>Terriglobales</taxon>
        <taxon>Acidobacteriaceae</taxon>
        <taxon>Silvibacterium</taxon>
    </lineage>
</organism>
<dbReference type="EMBL" id="JACHEK010000005">
    <property type="protein sequence ID" value="MBB6144899.1"/>
    <property type="molecule type" value="Genomic_DNA"/>
</dbReference>
<accession>A0A841JYV5</accession>
<dbReference type="PANTHER" id="PTHR43000">
    <property type="entry name" value="DTDP-D-GLUCOSE 4,6-DEHYDRATASE-RELATED"/>
    <property type="match status" value="1"/>
</dbReference>
<dbReference type="Pfam" id="PF01370">
    <property type="entry name" value="Epimerase"/>
    <property type="match status" value="1"/>
</dbReference>
<feature type="domain" description="NAD-dependent epimerase/dehydratase" evidence="2">
    <location>
        <begin position="25"/>
        <end position="263"/>
    </location>
</feature>